<reference evidence="4" key="1">
    <citation type="submission" date="2020-05" db="UniProtKB">
        <authorList>
            <consortium name="EnsemblMetazoa"/>
        </authorList>
    </citation>
    <scope>IDENTIFICATION</scope>
    <source>
        <strain evidence="4">Jacobina</strain>
    </source>
</reference>
<evidence type="ECO:0000259" key="2">
    <source>
        <dbReference type="Pfam" id="PF07034"/>
    </source>
</evidence>
<accession>A0A1B0CKM1</accession>
<evidence type="ECO:0008006" key="6">
    <source>
        <dbReference type="Google" id="ProtNLM"/>
    </source>
</evidence>
<dbReference type="VEuPathDB" id="VectorBase:LLOJ005158"/>
<dbReference type="PANTHER" id="PTHR12748:SF0">
    <property type="entry name" value="ORIGIN RECOGNITION COMPLEX SUBUNIT 3"/>
    <property type="match status" value="1"/>
</dbReference>
<name>A0A1B0CKM1_LUTLO</name>
<dbReference type="InterPro" id="IPR045663">
    <property type="entry name" value="ORC3_ins"/>
</dbReference>
<dbReference type="GO" id="GO:0005656">
    <property type="term" value="C:nuclear pre-replicative complex"/>
    <property type="evidence" value="ECO:0007669"/>
    <property type="project" value="TreeGrafter"/>
</dbReference>
<dbReference type="AlphaFoldDB" id="A0A1B0CKM1"/>
<sequence length="619" mass="70099">TFISCLSFPVDLFVWPFQAFFFQRIPQEIIENSQGMESAVSVSKGCFVYKNGSMGPKGNKRKKKGRSSENQGSILPQSILNSGWFTSYRKFWEKINSRIEEILEQNYSNAMENVLGCIEKSKSSIYSTLFPVIVLQTGINQPDHLSMFEHLAEKISQQEHLYSVVLTSTEATNVKGAIETLAGGFIRQLRDEDVEIRKQNCTMRSLCGAFAGHSNTSTVLAVVIPDFEVFCKETLRELVTILASYRPRLPLVIVFGVATSISALEQLLPLKFTTRAKFHVFQTQSSVSVLNEIIEQVILEEKIHLSGRVMQFLVEKFLFYDFSVSGFIQGLKFCLLEHFSHHEELSMLALGASPATSPQNHEDCENVRRLMSVRRYIEDLADSQEVISLLTNDNHLKTKIANFWIPEIEDFFLFFHAALRFLHELVRDLPKAPLGKQLREVYCFCSANSIVASEEFAECKQILGLMAREAFTEKIDAAASKVVAFLEKKQKNHSNRESLQKIQMAMKSLQEGARKTSGKPVEEHPAIDRVANRFELKKMLLEKAKQQNRASGQAEGIAECLKELEEEVLAQWLVPFARGPPLIELFVHMDASSTRRHLMGSPRGALHQALTNPHHYLQG</sequence>
<dbReference type="GO" id="GO:0005664">
    <property type="term" value="C:nuclear origin of replication recognition complex"/>
    <property type="evidence" value="ECO:0007669"/>
    <property type="project" value="InterPro"/>
</dbReference>
<evidence type="ECO:0000313" key="4">
    <source>
        <dbReference type="EnsemblMetazoa" id="LLOJ005158-PA"/>
    </source>
</evidence>
<dbReference type="VEuPathDB" id="VectorBase:LLONM1_011462"/>
<dbReference type="PANTHER" id="PTHR12748">
    <property type="entry name" value="ORIGIN RECOGNITION COMPLEX SUBUNIT 3"/>
    <property type="match status" value="1"/>
</dbReference>
<dbReference type="GO" id="GO:0031261">
    <property type="term" value="C:DNA replication preinitiation complex"/>
    <property type="evidence" value="ECO:0007669"/>
    <property type="project" value="TreeGrafter"/>
</dbReference>
<evidence type="ECO:0000259" key="3">
    <source>
        <dbReference type="Pfam" id="PF19675"/>
    </source>
</evidence>
<organism evidence="4 5">
    <name type="scientific">Lutzomyia longipalpis</name>
    <name type="common">Sand fly</name>
    <dbReference type="NCBI Taxonomy" id="7200"/>
    <lineage>
        <taxon>Eukaryota</taxon>
        <taxon>Metazoa</taxon>
        <taxon>Ecdysozoa</taxon>
        <taxon>Arthropoda</taxon>
        <taxon>Hexapoda</taxon>
        <taxon>Insecta</taxon>
        <taxon>Pterygota</taxon>
        <taxon>Neoptera</taxon>
        <taxon>Endopterygota</taxon>
        <taxon>Diptera</taxon>
        <taxon>Nematocera</taxon>
        <taxon>Psychodoidea</taxon>
        <taxon>Psychodidae</taxon>
        <taxon>Lutzomyia</taxon>
        <taxon>Lutzomyia</taxon>
    </lineage>
</organism>
<protein>
    <recommendedName>
        <fullName evidence="6">Origin recognition complex subunit 3</fullName>
    </recommendedName>
</protein>
<proteinExistence type="predicted"/>
<dbReference type="GO" id="GO:0003688">
    <property type="term" value="F:DNA replication origin binding"/>
    <property type="evidence" value="ECO:0007669"/>
    <property type="project" value="TreeGrafter"/>
</dbReference>
<dbReference type="GO" id="GO:0006270">
    <property type="term" value="P:DNA replication initiation"/>
    <property type="evidence" value="ECO:0007669"/>
    <property type="project" value="TreeGrafter"/>
</dbReference>
<dbReference type="Pfam" id="PF19675">
    <property type="entry name" value="ORC3_ins"/>
    <property type="match status" value="1"/>
</dbReference>
<evidence type="ECO:0000313" key="5">
    <source>
        <dbReference type="Proteomes" id="UP000092461"/>
    </source>
</evidence>
<keyword evidence="5" id="KW-1185">Reference proteome</keyword>
<dbReference type="InterPro" id="IPR020795">
    <property type="entry name" value="ORC3"/>
</dbReference>
<dbReference type="Pfam" id="PF07034">
    <property type="entry name" value="ORC3_N"/>
    <property type="match status" value="1"/>
</dbReference>
<evidence type="ECO:0000256" key="1">
    <source>
        <dbReference type="SAM" id="MobiDB-lite"/>
    </source>
</evidence>
<dbReference type="InterPro" id="IPR045667">
    <property type="entry name" value="ORC3_N"/>
</dbReference>
<dbReference type="CDD" id="cd20704">
    <property type="entry name" value="Orc3"/>
    <property type="match status" value="1"/>
</dbReference>
<feature type="region of interest" description="Disordered" evidence="1">
    <location>
        <begin position="53"/>
        <end position="74"/>
    </location>
</feature>
<feature type="domain" description="Origin recognition complex subunit 3 insertion" evidence="3">
    <location>
        <begin position="361"/>
        <end position="560"/>
    </location>
</feature>
<dbReference type="EnsemblMetazoa" id="LLOJ005158-RA">
    <property type="protein sequence ID" value="LLOJ005158-PA"/>
    <property type="gene ID" value="LLOJ005158"/>
</dbReference>
<dbReference type="Proteomes" id="UP000092461">
    <property type="component" value="Unassembled WGS sequence"/>
</dbReference>
<feature type="domain" description="Origin recognition complex subunit 3 N-terminal" evidence="2">
    <location>
        <begin position="39"/>
        <end position="341"/>
    </location>
</feature>
<dbReference type="EMBL" id="AJWK01016449">
    <property type="status" value="NOT_ANNOTATED_CDS"/>
    <property type="molecule type" value="Genomic_DNA"/>
</dbReference>